<evidence type="ECO:0000313" key="2">
    <source>
        <dbReference type="Proteomes" id="UP000295818"/>
    </source>
</evidence>
<keyword evidence="1" id="KW-0808">Transferase</keyword>
<dbReference type="Pfam" id="PF02450">
    <property type="entry name" value="LCAT"/>
    <property type="match status" value="1"/>
</dbReference>
<proteinExistence type="predicted"/>
<keyword evidence="2" id="KW-1185">Reference proteome</keyword>
<comment type="caution">
    <text evidence="1">The sequence shown here is derived from an EMBL/GenBank/DDBJ whole genome shotgun (WGS) entry which is preliminary data.</text>
</comment>
<sequence>MAKLKMRDVIVVLPGITGSVLSQATGNGDRRDLWDVSGRALWSYLRSRGDSLQQLAVPQHDPRSDPPATDVAATGLVDGFHGVFGLAKIDGYKPIYDALKSRFDVTPGSWPDPRPANLLTFPYDWRLSNRAGAQAFEAGIRDKLAAWRDHSGEPEARLILVAHSMGGLVARYWLEVLEGWRETKALVTFGTPYRGSLDAVGYLANGYKRAFVDLTAVLLSCPSVYELLPIYRSVQQDGQWMRPSEVRLPVVDPGFEEVAAGYVVAAAEFHDEIRSKVDEHANDPAYNKAYAVVPFVGVYQETQQSALLQDNRLTLTNELPGWIEDDISGGDGTVPRVSAIPIEMESAFGATFVGARHSGLQNSASALDDLVERLRQSQSRHMRDIQGSYAPGITAVDLVVDDVFLPDEPVVLRARLVDRENHPVQSVLRVVVEPTGGAGVTTQIVLPRTDDYAVAELGELAPGQYRATVGVAGPQYQALPVTDVFEVAG</sequence>
<name>A0ABY2BUB4_9ACTN</name>
<dbReference type="Proteomes" id="UP000295818">
    <property type="component" value="Unassembled WGS sequence"/>
</dbReference>
<evidence type="ECO:0000313" key="1">
    <source>
        <dbReference type="EMBL" id="TCO31685.1"/>
    </source>
</evidence>
<dbReference type="RefSeq" id="WP_132187305.1">
    <property type="nucleotide sequence ID" value="NZ_SLWM01000001.1"/>
</dbReference>
<keyword evidence="1" id="KW-0012">Acyltransferase</keyword>
<accession>A0ABY2BUB4</accession>
<dbReference type="InterPro" id="IPR029058">
    <property type="entry name" value="AB_hydrolase_fold"/>
</dbReference>
<reference evidence="1 2" key="1">
    <citation type="journal article" date="2015" name="Stand. Genomic Sci.">
        <title>Genomic Encyclopedia of Bacterial and Archaeal Type Strains, Phase III: the genomes of soil and plant-associated and newly described type strains.</title>
        <authorList>
            <person name="Whitman W.B."/>
            <person name="Woyke T."/>
            <person name="Klenk H.P."/>
            <person name="Zhou Y."/>
            <person name="Lilburn T.G."/>
            <person name="Beck B.J."/>
            <person name="De Vos P."/>
            <person name="Vandamme P."/>
            <person name="Eisen J.A."/>
            <person name="Garrity G."/>
            <person name="Hugenholtz P."/>
            <person name="Kyrpides N.C."/>
        </authorList>
    </citation>
    <scope>NUCLEOTIDE SEQUENCE [LARGE SCALE GENOMIC DNA]</scope>
    <source>
        <strain evidence="1 2">VKM Ac-2538</strain>
    </source>
</reference>
<protein>
    <submittedName>
        <fullName evidence="1">Lecithin:cholesterol acyltransferase</fullName>
    </submittedName>
</protein>
<dbReference type="InterPro" id="IPR003386">
    <property type="entry name" value="LACT/PDAT_acylTrfase"/>
</dbReference>
<organism evidence="1 2">
    <name type="scientific">Kribbella orskensis</name>
    <dbReference type="NCBI Taxonomy" id="2512216"/>
    <lineage>
        <taxon>Bacteria</taxon>
        <taxon>Bacillati</taxon>
        <taxon>Actinomycetota</taxon>
        <taxon>Actinomycetes</taxon>
        <taxon>Propionibacteriales</taxon>
        <taxon>Kribbellaceae</taxon>
        <taxon>Kribbella</taxon>
    </lineage>
</organism>
<gene>
    <name evidence="1" type="ORF">EV644_101327</name>
</gene>
<dbReference type="EMBL" id="SLWM01000001">
    <property type="protein sequence ID" value="TCO31685.1"/>
    <property type="molecule type" value="Genomic_DNA"/>
</dbReference>
<dbReference type="Gene3D" id="3.40.50.1820">
    <property type="entry name" value="alpha/beta hydrolase"/>
    <property type="match status" value="1"/>
</dbReference>
<dbReference type="SUPFAM" id="SSF53474">
    <property type="entry name" value="alpha/beta-Hydrolases"/>
    <property type="match status" value="1"/>
</dbReference>
<dbReference type="GO" id="GO:0016746">
    <property type="term" value="F:acyltransferase activity"/>
    <property type="evidence" value="ECO:0007669"/>
    <property type="project" value="UniProtKB-KW"/>
</dbReference>
<dbReference type="PANTHER" id="PTHR11440">
    <property type="entry name" value="LECITHIN-CHOLESTEROL ACYLTRANSFERASE-RELATED"/>
    <property type="match status" value="1"/>
</dbReference>